<dbReference type="GO" id="GO:0003723">
    <property type="term" value="F:RNA binding"/>
    <property type="evidence" value="ECO:0007669"/>
    <property type="project" value="UniProtKB-UniRule"/>
</dbReference>
<keyword evidence="1" id="KW-0677">Repeat</keyword>
<feature type="region of interest" description="Disordered" evidence="4">
    <location>
        <begin position="296"/>
        <end position="333"/>
    </location>
</feature>
<dbReference type="Gene3D" id="3.30.70.330">
    <property type="match status" value="2"/>
</dbReference>
<dbReference type="Pfam" id="PF00397">
    <property type="entry name" value="WW"/>
    <property type="match status" value="1"/>
</dbReference>
<dbReference type="AlphaFoldDB" id="A0A7S4BEX8"/>
<dbReference type="PROSITE" id="PS01159">
    <property type="entry name" value="WW_DOMAIN_1"/>
    <property type="match status" value="1"/>
</dbReference>
<evidence type="ECO:0000259" key="6">
    <source>
        <dbReference type="PROSITE" id="PS50102"/>
    </source>
</evidence>
<feature type="domain" description="WW" evidence="5">
    <location>
        <begin position="333"/>
        <end position="362"/>
    </location>
</feature>
<evidence type="ECO:0000256" key="1">
    <source>
        <dbReference type="ARBA" id="ARBA00022737"/>
    </source>
</evidence>
<sequence length="534" mass="55543">MLSSLDNALCLRLQMQQRGDVVKLFVGQIPKTLEEDGVREVFQEFGDIVEIVILRDRRSGIHQGCCFVKYSSVAAAQAAIAALHNQRSLPPLRNPLQVRFAESGTNAGERGQSNSENKLFVGGVPSCCGDKELRSLFSTYGEVQDVYILASKEGQRGCAFVRYAAPQSCSMAIDALHGKYAMKAGELPLVVRYADPPKSQRNSQQMYGANGRFPWPGGPALWPPGPPPPGWPMPWGLGGTMGMGPYPPWVMPPNMSQANNAPYNYYSQYQQQQTQKQLQAQQQQQGVNGQSVLSHALSYSSGSSPPLPSNGIDNGQPPPLPPPPPAPASVPASAWTEHHTAEGVKYYYNNITGTSSWECPSELRQANGHLSPPPAAVALPSSLPPSSAGPAVSALAPAMAALSMSGPMSGPMSATGSMGALGLDGGYGGMGAKEKLPNGISFANGGIGPAGLNGLSAMANNGHSAPNGISAQSAIVGNLPGLGAIGNSNSGAPAPSSAGIVNFDSPMSAVHGCSSLNGLPMVGEKSLQVVGMPY</sequence>
<accession>A0A7S4BEX8</accession>
<protein>
    <submittedName>
        <fullName evidence="7">Uncharacterized protein</fullName>
    </submittedName>
</protein>
<feature type="domain" description="RRM" evidence="6">
    <location>
        <begin position="22"/>
        <end position="103"/>
    </location>
</feature>
<dbReference type="CDD" id="cd00201">
    <property type="entry name" value="WW"/>
    <property type="match status" value="1"/>
</dbReference>
<keyword evidence="2 3" id="KW-0694">RNA-binding</keyword>
<name>A0A7S4BEX8_CHRCT</name>
<dbReference type="InterPro" id="IPR000504">
    <property type="entry name" value="RRM_dom"/>
</dbReference>
<dbReference type="EMBL" id="HBIZ01026027">
    <property type="protein sequence ID" value="CAE0763876.1"/>
    <property type="molecule type" value="Transcribed_RNA"/>
</dbReference>
<dbReference type="InterPro" id="IPR036020">
    <property type="entry name" value="WW_dom_sf"/>
</dbReference>
<evidence type="ECO:0000313" key="7">
    <source>
        <dbReference type="EMBL" id="CAE0763876.1"/>
    </source>
</evidence>
<evidence type="ECO:0000256" key="3">
    <source>
        <dbReference type="PROSITE-ProRule" id="PRU00176"/>
    </source>
</evidence>
<feature type="compositionally biased region" description="Pro residues" evidence="4">
    <location>
        <begin position="316"/>
        <end position="328"/>
    </location>
</feature>
<dbReference type="InterPro" id="IPR001202">
    <property type="entry name" value="WW_dom"/>
</dbReference>
<dbReference type="FunFam" id="3.30.70.330:FF:000013">
    <property type="entry name" value="CUGBP Elav-like family member 1 isoform 2"/>
    <property type="match status" value="1"/>
</dbReference>
<dbReference type="Pfam" id="PF00076">
    <property type="entry name" value="RRM_1"/>
    <property type="match status" value="2"/>
</dbReference>
<evidence type="ECO:0000259" key="5">
    <source>
        <dbReference type="PROSITE" id="PS50020"/>
    </source>
</evidence>
<proteinExistence type="predicted"/>
<dbReference type="SUPFAM" id="SSF54928">
    <property type="entry name" value="RNA-binding domain, RBD"/>
    <property type="match status" value="1"/>
</dbReference>
<dbReference type="SMART" id="SM00456">
    <property type="entry name" value="WW"/>
    <property type="match status" value="1"/>
</dbReference>
<dbReference type="InterPro" id="IPR012677">
    <property type="entry name" value="Nucleotide-bd_a/b_plait_sf"/>
</dbReference>
<dbReference type="PROSITE" id="PS50102">
    <property type="entry name" value="RRM"/>
    <property type="match status" value="2"/>
</dbReference>
<dbReference type="InterPro" id="IPR035979">
    <property type="entry name" value="RBD_domain_sf"/>
</dbReference>
<gene>
    <name evidence="7" type="ORF">PCAR00345_LOCUS16488</name>
</gene>
<dbReference type="SUPFAM" id="SSF51045">
    <property type="entry name" value="WW domain"/>
    <property type="match status" value="1"/>
</dbReference>
<evidence type="ECO:0000256" key="2">
    <source>
        <dbReference type="ARBA" id="ARBA00022884"/>
    </source>
</evidence>
<dbReference type="PROSITE" id="PS50020">
    <property type="entry name" value="WW_DOMAIN_2"/>
    <property type="match status" value="1"/>
</dbReference>
<feature type="domain" description="RRM" evidence="6">
    <location>
        <begin position="117"/>
        <end position="196"/>
    </location>
</feature>
<evidence type="ECO:0000256" key="4">
    <source>
        <dbReference type="SAM" id="MobiDB-lite"/>
    </source>
</evidence>
<reference evidence="7" key="1">
    <citation type="submission" date="2021-01" db="EMBL/GenBank/DDBJ databases">
        <authorList>
            <person name="Corre E."/>
            <person name="Pelletier E."/>
            <person name="Niang G."/>
            <person name="Scheremetjew M."/>
            <person name="Finn R."/>
            <person name="Kale V."/>
            <person name="Holt S."/>
            <person name="Cochrane G."/>
            <person name="Meng A."/>
            <person name="Brown T."/>
            <person name="Cohen L."/>
        </authorList>
    </citation>
    <scope>NUCLEOTIDE SEQUENCE</scope>
    <source>
        <strain evidence="7">CCMP645</strain>
    </source>
</reference>
<dbReference type="Gene3D" id="2.20.70.10">
    <property type="match status" value="1"/>
</dbReference>
<dbReference type="SMART" id="SM00360">
    <property type="entry name" value="RRM"/>
    <property type="match status" value="2"/>
</dbReference>
<dbReference type="PANTHER" id="PTHR24012">
    <property type="entry name" value="RNA BINDING PROTEIN"/>
    <property type="match status" value="1"/>
</dbReference>
<organism evidence="7">
    <name type="scientific">Chrysotila carterae</name>
    <name type="common">Marine alga</name>
    <name type="synonym">Syracosphaera carterae</name>
    <dbReference type="NCBI Taxonomy" id="13221"/>
    <lineage>
        <taxon>Eukaryota</taxon>
        <taxon>Haptista</taxon>
        <taxon>Haptophyta</taxon>
        <taxon>Prymnesiophyceae</taxon>
        <taxon>Isochrysidales</taxon>
        <taxon>Isochrysidaceae</taxon>
        <taxon>Chrysotila</taxon>
    </lineage>
</organism>